<organism evidence="5 6">
    <name type="scientific">Sarocladium strictum</name>
    <name type="common">Black bundle disease fungus</name>
    <name type="synonym">Acremonium strictum</name>
    <dbReference type="NCBI Taxonomy" id="5046"/>
    <lineage>
        <taxon>Eukaryota</taxon>
        <taxon>Fungi</taxon>
        <taxon>Dikarya</taxon>
        <taxon>Ascomycota</taxon>
        <taxon>Pezizomycotina</taxon>
        <taxon>Sordariomycetes</taxon>
        <taxon>Hypocreomycetidae</taxon>
        <taxon>Hypocreales</taxon>
        <taxon>Sarocladiaceae</taxon>
        <taxon>Sarocladium</taxon>
    </lineage>
</organism>
<dbReference type="Pfam" id="PF07855">
    <property type="entry name" value="ATG101"/>
    <property type="match status" value="1"/>
</dbReference>
<feature type="region of interest" description="Disordered" evidence="4">
    <location>
        <begin position="80"/>
        <end position="101"/>
    </location>
</feature>
<feature type="compositionally biased region" description="Gly residues" evidence="4">
    <location>
        <begin position="91"/>
        <end position="101"/>
    </location>
</feature>
<dbReference type="GO" id="GO:0019901">
    <property type="term" value="F:protein kinase binding"/>
    <property type="evidence" value="ECO:0007669"/>
    <property type="project" value="TreeGrafter"/>
</dbReference>
<dbReference type="AlphaFoldDB" id="A0AA39GM30"/>
<keyword evidence="3" id="KW-0072">Autophagy</keyword>
<evidence type="ECO:0000313" key="5">
    <source>
        <dbReference type="EMBL" id="KAK0389459.1"/>
    </source>
</evidence>
<evidence type="ECO:0000256" key="1">
    <source>
        <dbReference type="ARBA" id="ARBA00007130"/>
    </source>
</evidence>
<dbReference type="GO" id="GO:1990316">
    <property type="term" value="C:Atg1/ULK1 kinase complex"/>
    <property type="evidence" value="ECO:0007669"/>
    <property type="project" value="TreeGrafter"/>
</dbReference>
<accession>A0AA39GM30</accession>
<comment type="similarity">
    <text evidence="1">Belongs to the ATG101 family.</text>
</comment>
<gene>
    <name evidence="5" type="ORF">NLU13_3034</name>
</gene>
<dbReference type="Proteomes" id="UP001175261">
    <property type="component" value="Unassembled WGS sequence"/>
</dbReference>
<dbReference type="PANTHER" id="PTHR13292">
    <property type="entry name" value="AUTOPHAGY-RELATED PROTEIN 101"/>
    <property type="match status" value="1"/>
</dbReference>
<dbReference type="PANTHER" id="PTHR13292:SF0">
    <property type="entry name" value="AUTOPHAGY-RELATED PROTEIN 101"/>
    <property type="match status" value="1"/>
</dbReference>
<evidence type="ECO:0000313" key="6">
    <source>
        <dbReference type="Proteomes" id="UP001175261"/>
    </source>
</evidence>
<name>A0AA39GM30_SARSR</name>
<evidence type="ECO:0000256" key="2">
    <source>
        <dbReference type="ARBA" id="ARBA00018874"/>
    </source>
</evidence>
<protein>
    <recommendedName>
        <fullName evidence="2">Autophagy-related protein 101</fullName>
    </recommendedName>
</protein>
<sequence>MDHQPPAEFILDLFADPRSVVPLVHAVLHTIFFHRFFPSLVPRTLECLDLTLPYVDDDELETMIQQRAAALGRQLDAERSTSVQQQQQFGGTKGAAGAGGGGRGQVEVQFFEQRRRKGWLARDEEVCWESWTVKVTVAEPRTESERAKVRRAMEQTLLTTAMKIVTFANTHKDHIPPITTQTANPFPYKINVDQKETGWATRMRIY</sequence>
<dbReference type="InterPro" id="IPR012445">
    <property type="entry name" value="ATG101"/>
</dbReference>
<proteinExistence type="inferred from homology"/>
<dbReference type="EMBL" id="JAPDFR010000002">
    <property type="protein sequence ID" value="KAK0389459.1"/>
    <property type="molecule type" value="Genomic_DNA"/>
</dbReference>
<keyword evidence="6" id="KW-1185">Reference proteome</keyword>
<reference evidence="5" key="1">
    <citation type="submission" date="2022-10" db="EMBL/GenBank/DDBJ databases">
        <title>Determination and structural analysis of whole genome sequence of Sarocladium strictum F4-1.</title>
        <authorList>
            <person name="Hu L."/>
            <person name="Jiang Y."/>
        </authorList>
    </citation>
    <scope>NUCLEOTIDE SEQUENCE</scope>
    <source>
        <strain evidence="5">F4-1</strain>
    </source>
</reference>
<dbReference type="GO" id="GO:0000045">
    <property type="term" value="P:autophagosome assembly"/>
    <property type="evidence" value="ECO:0007669"/>
    <property type="project" value="TreeGrafter"/>
</dbReference>
<comment type="caution">
    <text evidence="5">The sequence shown here is derived from an EMBL/GenBank/DDBJ whole genome shotgun (WGS) entry which is preliminary data.</text>
</comment>
<evidence type="ECO:0000256" key="3">
    <source>
        <dbReference type="ARBA" id="ARBA00023006"/>
    </source>
</evidence>
<evidence type="ECO:0000256" key="4">
    <source>
        <dbReference type="SAM" id="MobiDB-lite"/>
    </source>
</evidence>
<dbReference type="GO" id="GO:0000407">
    <property type="term" value="C:phagophore assembly site"/>
    <property type="evidence" value="ECO:0007669"/>
    <property type="project" value="TreeGrafter"/>
</dbReference>